<evidence type="ECO:0000256" key="4">
    <source>
        <dbReference type="ARBA" id="ARBA00022989"/>
    </source>
</evidence>
<dbReference type="CDD" id="cd12935">
    <property type="entry name" value="LEM_like"/>
    <property type="match status" value="1"/>
</dbReference>
<dbReference type="GO" id="GO:0005637">
    <property type="term" value="C:nuclear inner membrane"/>
    <property type="evidence" value="ECO:0007669"/>
    <property type="project" value="UniProtKB-SubCell"/>
</dbReference>
<dbReference type="GO" id="GO:0071763">
    <property type="term" value="P:nuclear membrane organization"/>
    <property type="evidence" value="ECO:0007669"/>
    <property type="project" value="TreeGrafter"/>
</dbReference>
<evidence type="ECO:0000256" key="3">
    <source>
        <dbReference type="ARBA" id="ARBA00022692"/>
    </source>
</evidence>
<keyword evidence="6" id="KW-0539">Nucleus</keyword>
<feature type="domain" description="HeH/LEM" evidence="10">
    <location>
        <begin position="12"/>
        <end position="44"/>
    </location>
</feature>
<evidence type="ECO:0000256" key="7">
    <source>
        <dbReference type="SAM" id="MobiDB-lite"/>
    </source>
</evidence>
<dbReference type="InterPro" id="IPR041885">
    <property type="entry name" value="MAN1_winged_helix_dom"/>
</dbReference>
<organism evidence="11 12">
    <name type="scientific">Malassezia brasiliensis</name>
    <dbReference type="NCBI Taxonomy" id="1821822"/>
    <lineage>
        <taxon>Eukaryota</taxon>
        <taxon>Fungi</taxon>
        <taxon>Dikarya</taxon>
        <taxon>Basidiomycota</taxon>
        <taxon>Ustilaginomycotina</taxon>
        <taxon>Malasseziomycetes</taxon>
        <taxon>Malasseziales</taxon>
        <taxon>Malasseziaceae</taxon>
        <taxon>Malassezia</taxon>
    </lineage>
</organism>
<protein>
    <recommendedName>
        <fullName evidence="13">SAP domain-containing protein</fullName>
    </recommendedName>
</protein>
<evidence type="ECO:0000256" key="5">
    <source>
        <dbReference type="ARBA" id="ARBA00023136"/>
    </source>
</evidence>
<dbReference type="AlphaFoldDB" id="A0AAF0INC3"/>
<keyword evidence="3 8" id="KW-0812">Transmembrane</keyword>
<dbReference type="Pfam" id="PF09402">
    <property type="entry name" value="MSC"/>
    <property type="match status" value="1"/>
</dbReference>
<keyword evidence="5 8" id="KW-0472">Membrane</keyword>
<feature type="domain" description="Man1/Src1-like C-terminal" evidence="9">
    <location>
        <begin position="174"/>
        <end position="207"/>
    </location>
</feature>
<evidence type="ECO:0000256" key="1">
    <source>
        <dbReference type="ARBA" id="ARBA00004540"/>
    </source>
</evidence>
<reference evidence="11" key="1">
    <citation type="submission" date="2023-03" db="EMBL/GenBank/DDBJ databases">
        <title>Mating type loci evolution in Malassezia.</title>
        <authorList>
            <person name="Coelho M.A."/>
        </authorList>
    </citation>
    <scope>NUCLEOTIDE SEQUENCE</scope>
    <source>
        <strain evidence="11">CBS 14135</strain>
    </source>
</reference>
<dbReference type="PANTHER" id="PTHR47808:SF2">
    <property type="entry name" value="LEM DOMAIN-CONTAINING PROTEIN 2"/>
    <property type="match status" value="1"/>
</dbReference>
<evidence type="ECO:0008006" key="13">
    <source>
        <dbReference type="Google" id="ProtNLM"/>
    </source>
</evidence>
<evidence type="ECO:0000259" key="10">
    <source>
        <dbReference type="Pfam" id="PF12949"/>
    </source>
</evidence>
<feature type="compositionally biased region" description="Basic and acidic residues" evidence="7">
    <location>
        <begin position="360"/>
        <end position="379"/>
    </location>
</feature>
<dbReference type="EMBL" id="CP119951">
    <property type="protein sequence ID" value="WFC93615.1"/>
    <property type="molecule type" value="Genomic_DNA"/>
</dbReference>
<feature type="region of interest" description="Disordered" evidence="7">
    <location>
        <begin position="345"/>
        <end position="379"/>
    </location>
</feature>
<evidence type="ECO:0000256" key="2">
    <source>
        <dbReference type="ARBA" id="ARBA00022553"/>
    </source>
</evidence>
<proteinExistence type="predicted"/>
<evidence type="ECO:0000259" key="9">
    <source>
        <dbReference type="Pfam" id="PF09402"/>
    </source>
</evidence>
<keyword evidence="12" id="KW-1185">Reference proteome</keyword>
<dbReference type="PANTHER" id="PTHR47808">
    <property type="entry name" value="INNER NUCLEAR MEMBRANE PROTEIN HEH2-RELATED"/>
    <property type="match status" value="1"/>
</dbReference>
<accession>A0AAF0INC3</accession>
<evidence type="ECO:0000313" key="12">
    <source>
        <dbReference type="Proteomes" id="UP001216638"/>
    </source>
</evidence>
<dbReference type="InterPro" id="IPR025856">
    <property type="entry name" value="HeH/LEM_domain"/>
</dbReference>
<dbReference type="GO" id="GO:0003682">
    <property type="term" value="F:chromatin binding"/>
    <property type="evidence" value="ECO:0007669"/>
    <property type="project" value="InterPro"/>
</dbReference>
<dbReference type="Gene3D" id="1.10.10.1180">
    <property type="entry name" value="MAN1, winged-helix domain"/>
    <property type="match status" value="1"/>
</dbReference>
<sequence length="644" mass="71783">MAPRLDAAVDAASLRVADLRRLLHAHEIAVPSGARKAELIEAFNTDPDQPVLATPEIKFADENTFQLDHRSASAEYVAESPGIAQVPGVSYLVPFAWYAPQCVPDTYKLILASELSDAIVEFLAHWHGQVLCGRAAPYEHAPRHRLGRFAVPAQEVQAALLDRADDVVDSATFLSQWARVARVVEQNANVRTRQVEWHGEWQRVWEWEPGVPDASTVSVGAMAKKSKNKGSGGGARGKRAQRMPGLLASTKQTSPALVTATAATPSTSGVIARGTSSLSISDENASESSVPSAGAKLSNGTRDGEDHDVAVQRSAPSSAVNDARAQLERMLLSSLDRESHRLMQQPARKNFSVGEDLPESDDHVEGELDESLHGEPSTSDRHVYFDERMLTRQSSRQFWHHESRNARRAAFQINTPAMDKRQAMESLLHRLQAQIEDASDRLRRVPSNEWLFLGQASNEPYAEELGYEVRRTIRPRPPVPVWEERPRTVRPMRLSLQLAFELHAPFLSRSAPRSTEMHERVVGVARELVGHAISRKDASALLREDLPRANWVLLCLPRALLVWMFAALQPPQNAGHPYPLWLRLLLRTHLRMELKLRLMQLTIPTFLLYRTSQVIVLVLELVLVASELFLCTLLSLVVGDEESR</sequence>
<dbReference type="InterPro" id="IPR018996">
    <property type="entry name" value="Man1/Src1-like_C"/>
</dbReference>
<keyword evidence="2" id="KW-0597">Phosphoprotein</keyword>
<dbReference type="InterPro" id="IPR044780">
    <property type="entry name" value="Heh2/Src1"/>
</dbReference>
<name>A0AAF0INC3_9BASI</name>
<feature type="region of interest" description="Disordered" evidence="7">
    <location>
        <begin position="279"/>
        <end position="322"/>
    </location>
</feature>
<feature type="compositionally biased region" description="Polar residues" evidence="7">
    <location>
        <begin position="279"/>
        <end position="291"/>
    </location>
</feature>
<evidence type="ECO:0000256" key="6">
    <source>
        <dbReference type="ARBA" id="ARBA00023242"/>
    </source>
</evidence>
<dbReference type="Proteomes" id="UP001216638">
    <property type="component" value="Chromosome 1"/>
</dbReference>
<dbReference type="GO" id="GO:0034399">
    <property type="term" value="C:nuclear periphery"/>
    <property type="evidence" value="ECO:0007669"/>
    <property type="project" value="TreeGrafter"/>
</dbReference>
<evidence type="ECO:0000313" key="11">
    <source>
        <dbReference type="EMBL" id="WFC93615.1"/>
    </source>
</evidence>
<dbReference type="GO" id="GO:0005783">
    <property type="term" value="C:endoplasmic reticulum"/>
    <property type="evidence" value="ECO:0007669"/>
    <property type="project" value="TreeGrafter"/>
</dbReference>
<evidence type="ECO:0000256" key="8">
    <source>
        <dbReference type="SAM" id="Phobius"/>
    </source>
</evidence>
<feature type="region of interest" description="Disordered" evidence="7">
    <location>
        <begin position="220"/>
        <end position="241"/>
    </location>
</feature>
<gene>
    <name evidence="11" type="ORF">MBRA1_000236</name>
</gene>
<dbReference type="Pfam" id="PF12949">
    <property type="entry name" value="HeH"/>
    <property type="match status" value="1"/>
</dbReference>
<comment type="subcellular location">
    <subcellularLocation>
        <location evidence="1">Nucleus inner membrane</location>
    </subcellularLocation>
</comment>
<keyword evidence="4 8" id="KW-1133">Transmembrane helix</keyword>
<feature type="transmembrane region" description="Helical" evidence="8">
    <location>
        <begin position="614"/>
        <end position="638"/>
    </location>
</feature>